<evidence type="ECO:0000313" key="10">
    <source>
        <dbReference type="EMBL" id="TXD92073.1"/>
    </source>
</evidence>
<dbReference type="InterPro" id="IPR000158">
    <property type="entry name" value="Cell_div_FtsZ"/>
</dbReference>
<dbReference type="NCBIfam" id="TIGR00065">
    <property type="entry name" value="ftsZ"/>
    <property type="match status" value="1"/>
</dbReference>
<dbReference type="SUPFAM" id="SSF52490">
    <property type="entry name" value="Tubulin nucleotide-binding domain-like"/>
    <property type="match status" value="1"/>
</dbReference>
<gene>
    <name evidence="4 10" type="primary">ftsZ</name>
    <name evidence="10" type="ORF">ES724_15055</name>
</gene>
<comment type="subcellular location">
    <subcellularLocation>
        <location evidence="4">Cytoplasm</location>
    </subcellularLocation>
    <text evidence="4">Assembles at midcell at the inner surface of the cytoplasmic membrane.</text>
</comment>
<organism evidence="10 11">
    <name type="scientific">Gillisia hiemivivida</name>
    <dbReference type="NCBI Taxonomy" id="291190"/>
    <lineage>
        <taxon>Bacteria</taxon>
        <taxon>Pseudomonadati</taxon>
        <taxon>Bacteroidota</taxon>
        <taxon>Flavobacteriia</taxon>
        <taxon>Flavobacteriales</taxon>
        <taxon>Flavobacteriaceae</taxon>
        <taxon>Gillisia</taxon>
    </lineage>
</organism>
<comment type="function">
    <text evidence="4 6">Essential cell division protein that forms a contractile ring structure (Z ring) at the future cell division site. The regulation of the ring assembly controls the timing and the location of cell division. One of the functions of the FtsZ ring is to recruit other cell division proteins to the septum to produce a new cell wall between the dividing cells. Binds GTP and shows GTPase activity.</text>
</comment>
<feature type="binding site" evidence="4">
    <location>
        <position position="194"/>
    </location>
    <ligand>
        <name>GTP</name>
        <dbReference type="ChEBI" id="CHEBI:37565"/>
    </ligand>
</feature>
<evidence type="ECO:0000256" key="2">
    <source>
        <dbReference type="ARBA" id="ARBA00022741"/>
    </source>
</evidence>
<dbReference type="Pfam" id="PF00091">
    <property type="entry name" value="Tubulin"/>
    <property type="match status" value="1"/>
</dbReference>
<dbReference type="AlphaFoldDB" id="A0A5C6ZR36"/>
<dbReference type="InterPro" id="IPR003008">
    <property type="entry name" value="Tubulin_FtsZ_GTPase"/>
</dbReference>
<evidence type="ECO:0000256" key="1">
    <source>
        <dbReference type="ARBA" id="ARBA00009690"/>
    </source>
</evidence>
<dbReference type="SMART" id="SM00864">
    <property type="entry name" value="Tubulin"/>
    <property type="match status" value="1"/>
</dbReference>
<dbReference type="GO" id="GO:0005737">
    <property type="term" value="C:cytoplasm"/>
    <property type="evidence" value="ECO:0007669"/>
    <property type="project" value="UniProtKB-SubCell"/>
</dbReference>
<dbReference type="SMART" id="SM00865">
    <property type="entry name" value="Tubulin_C"/>
    <property type="match status" value="1"/>
</dbReference>
<dbReference type="GO" id="GO:0043093">
    <property type="term" value="P:FtsZ-dependent cytokinesis"/>
    <property type="evidence" value="ECO:0007669"/>
    <property type="project" value="UniProtKB-UniRule"/>
</dbReference>
<dbReference type="Pfam" id="PF12327">
    <property type="entry name" value="FtsZ_C"/>
    <property type="match status" value="1"/>
</dbReference>
<evidence type="ECO:0000256" key="5">
    <source>
        <dbReference type="NCBIfam" id="TIGR00065"/>
    </source>
</evidence>
<dbReference type="EMBL" id="VORY01000027">
    <property type="protein sequence ID" value="TXD92073.1"/>
    <property type="molecule type" value="Genomic_DNA"/>
</dbReference>
<feature type="binding site" evidence="4">
    <location>
        <begin position="28"/>
        <end position="32"/>
    </location>
    <ligand>
        <name>GTP</name>
        <dbReference type="ChEBI" id="CHEBI:37565"/>
    </ligand>
</feature>
<dbReference type="InterPro" id="IPR020805">
    <property type="entry name" value="Cell_div_FtsZ_CS"/>
</dbReference>
<feature type="binding site" evidence="4">
    <location>
        <position position="147"/>
    </location>
    <ligand>
        <name>GTP</name>
        <dbReference type="ChEBI" id="CHEBI:37565"/>
    </ligand>
</feature>
<feature type="region of interest" description="Disordered" evidence="7">
    <location>
        <begin position="384"/>
        <end position="403"/>
    </location>
</feature>
<keyword evidence="4 6" id="KW-0717">Septation</keyword>
<dbReference type="Gene3D" id="3.40.50.1440">
    <property type="entry name" value="Tubulin/FtsZ, GTPase domain"/>
    <property type="match status" value="1"/>
</dbReference>
<feature type="region of interest" description="Disordered" evidence="7">
    <location>
        <begin position="611"/>
        <end position="656"/>
    </location>
</feature>
<dbReference type="CDD" id="cd02201">
    <property type="entry name" value="FtsZ_type1"/>
    <property type="match status" value="1"/>
</dbReference>
<accession>A0A5C6ZR36</accession>
<feature type="compositionally biased region" description="Polar residues" evidence="7">
    <location>
        <begin position="645"/>
        <end position="656"/>
    </location>
</feature>
<reference evidence="10 11" key="1">
    <citation type="submission" date="2019-08" db="EMBL/GenBank/DDBJ databases">
        <title>Genome sequence of Gillisia hiemivivida IC154 (type strain).</title>
        <authorList>
            <person name="Bowman J.P."/>
        </authorList>
    </citation>
    <scope>NUCLEOTIDE SEQUENCE [LARGE SCALE GENOMIC DNA]</scope>
    <source>
        <strain evidence="10 11">IC154</strain>
    </source>
</reference>
<feature type="region of interest" description="Disordered" evidence="7">
    <location>
        <begin position="534"/>
        <end position="577"/>
    </location>
</feature>
<dbReference type="InterPro" id="IPR024757">
    <property type="entry name" value="FtsZ_C"/>
</dbReference>
<name>A0A5C6ZR36_9FLAO</name>
<comment type="subunit">
    <text evidence="4">Homodimer. Polymerizes to form a dynamic ring structure in a strictly GTP-dependent manner. Interacts directly with several other division proteins.</text>
</comment>
<keyword evidence="3 4" id="KW-0342">GTP-binding</keyword>
<evidence type="ECO:0000256" key="4">
    <source>
        <dbReference type="HAMAP-Rule" id="MF_00909"/>
    </source>
</evidence>
<feature type="compositionally biased region" description="Basic and acidic residues" evidence="7">
    <location>
        <begin position="540"/>
        <end position="569"/>
    </location>
</feature>
<feature type="region of interest" description="Disordered" evidence="7">
    <location>
        <begin position="455"/>
        <end position="517"/>
    </location>
</feature>
<dbReference type="Gene3D" id="3.30.1330.20">
    <property type="entry name" value="Tubulin/FtsZ, C-terminal domain"/>
    <property type="match status" value="1"/>
</dbReference>
<evidence type="ECO:0000259" key="9">
    <source>
        <dbReference type="SMART" id="SM00865"/>
    </source>
</evidence>
<evidence type="ECO:0000256" key="7">
    <source>
        <dbReference type="SAM" id="MobiDB-lite"/>
    </source>
</evidence>
<dbReference type="PANTHER" id="PTHR30314:SF3">
    <property type="entry name" value="MITOCHONDRIAL DIVISION PROTEIN FSZA"/>
    <property type="match status" value="1"/>
</dbReference>
<feature type="compositionally biased region" description="Basic and acidic residues" evidence="7">
    <location>
        <begin position="611"/>
        <end position="631"/>
    </location>
</feature>
<evidence type="ECO:0000313" key="11">
    <source>
        <dbReference type="Proteomes" id="UP000321367"/>
    </source>
</evidence>
<dbReference type="GO" id="GO:0003924">
    <property type="term" value="F:GTPase activity"/>
    <property type="evidence" value="ECO:0007669"/>
    <property type="project" value="UniProtKB-UniRule"/>
</dbReference>
<sequence>MSSTEFGNISFDLPKNQSNVIKVIGVGGGGSNAINHMFQQGIKGVDFIICNTDSQALENSTVPNKIQLGVHLTEGLGAGADPKVGENAAIESSEEIKRMLGTNTKMVFITAGMGGGTGTGAAPVIAKQAKEMDILTVGIVTIPFQFEGKMRNEQAQLGVENLRKHVDSLIVINNNKLREVYGNLGFKAGFSKADEVLATASRGIAEVITHHYTQNIDLRDAKTVLSNSGTAIMGSAFASGASRANDAIIKALDSPLLNDNKIKGAQNVLLLIVSGSEEITIDEIGEINDHIQNEAGHSANIIMGVGEDESLEDAIAVTIIATGFNVEQQNEIVNTETKRIIHTLEDEQKAVHNFDQNKFQRPAFNEEEPGEEKEQKIVHTLGEEDNSKTQEVKEDLRTPPSARNMNVDYEEVSYKEDDFIITDTSAKINKLEKQEKEKLEDESEDQFMFTFDFPINPEQKQSKEEPKTGEKSQGSFEAEKPKNQRIIHDLNDETKDMEVNEPIEIIPVTENSSTGEKRYSLDDYMEVEQMLKKSKPVQQKVKEEEHVVFEKKTVAPEPEKKKISDHENDPFDNPISEGLIERAAERRAKMKEFNYKFRSNAAQIDEIEKQPAYKRAGIDLENSRKEEEKLSRTTLGGDNDDLKFRSNNSFLHDNVD</sequence>
<feature type="compositionally biased region" description="Basic and acidic residues" evidence="7">
    <location>
        <begin position="460"/>
        <end position="470"/>
    </location>
</feature>
<dbReference type="HAMAP" id="MF_00909">
    <property type="entry name" value="FtsZ"/>
    <property type="match status" value="1"/>
</dbReference>
<evidence type="ECO:0000256" key="3">
    <source>
        <dbReference type="ARBA" id="ARBA00023134"/>
    </source>
</evidence>
<dbReference type="InterPro" id="IPR018316">
    <property type="entry name" value="Tubulin/FtsZ_2-layer-sand-dom"/>
</dbReference>
<proteinExistence type="inferred from homology"/>
<dbReference type="InterPro" id="IPR036525">
    <property type="entry name" value="Tubulin/FtsZ_GTPase_sf"/>
</dbReference>
<protein>
    <recommendedName>
        <fullName evidence="4 5">Cell division protein FtsZ</fullName>
    </recommendedName>
</protein>
<feature type="domain" description="Tubulin/FtsZ GTPase" evidence="8">
    <location>
        <begin position="20"/>
        <end position="212"/>
    </location>
</feature>
<dbReference type="InterPro" id="IPR008280">
    <property type="entry name" value="Tub_FtsZ_C"/>
</dbReference>
<feature type="compositionally biased region" description="Basic and acidic residues" evidence="7">
    <location>
        <begin position="384"/>
        <end position="397"/>
    </location>
</feature>
<dbReference type="SUPFAM" id="SSF55307">
    <property type="entry name" value="Tubulin C-terminal domain-like"/>
    <property type="match status" value="1"/>
</dbReference>
<feature type="compositionally biased region" description="Basic and acidic residues" evidence="7">
    <location>
        <begin position="477"/>
        <end position="498"/>
    </location>
</feature>
<evidence type="ECO:0000256" key="6">
    <source>
        <dbReference type="RuleBase" id="RU000631"/>
    </source>
</evidence>
<comment type="caution">
    <text evidence="10">The sequence shown here is derived from an EMBL/GenBank/DDBJ whole genome shotgun (WGS) entry which is preliminary data.</text>
</comment>
<feature type="binding site" evidence="4">
    <location>
        <position position="151"/>
    </location>
    <ligand>
        <name>GTP</name>
        <dbReference type="ChEBI" id="CHEBI:37565"/>
    </ligand>
</feature>
<keyword evidence="11" id="KW-1185">Reference proteome</keyword>
<dbReference type="PANTHER" id="PTHR30314">
    <property type="entry name" value="CELL DIVISION PROTEIN FTSZ-RELATED"/>
    <property type="match status" value="1"/>
</dbReference>
<keyword evidence="2 4" id="KW-0547">Nucleotide-binding</keyword>
<dbReference type="FunFam" id="3.40.50.1440:FF:000001">
    <property type="entry name" value="Cell division protein FtsZ"/>
    <property type="match status" value="1"/>
</dbReference>
<dbReference type="PROSITE" id="PS01134">
    <property type="entry name" value="FTSZ_1"/>
    <property type="match status" value="1"/>
</dbReference>
<dbReference type="GO" id="GO:0000917">
    <property type="term" value="P:division septum assembly"/>
    <property type="evidence" value="ECO:0007669"/>
    <property type="project" value="UniProtKB-KW"/>
</dbReference>
<evidence type="ECO:0000259" key="8">
    <source>
        <dbReference type="SMART" id="SM00864"/>
    </source>
</evidence>
<keyword evidence="4 6" id="KW-0132">Cell division</keyword>
<dbReference type="GO" id="GO:0005525">
    <property type="term" value="F:GTP binding"/>
    <property type="evidence" value="ECO:0007669"/>
    <property type="project" value="UniProtKB-UniRule"/>
</dbReference>
<keyword evidence="4 6" id="KW-0131">Cell cycle</keyword>
<dbReference type="OrthoDB" id="9813375at2"/>
<dbReference type="Proteomes" id="UP000321367">
    <property type="component" value="Unassembled WGS sequence"/>
</dbReference>
<dbReference type="PROSITE" id="PS01135">
    <property type="entry name" value="FTSZ_2"/>
    <property type="match status" value="1"/>
</dbReference>
<dbReference type="GO" id="GO:0032153">
    <property type="term" value="C:cell division site"/>
    <property type="evidence" value="ECO:0007669"/>
    <property type="project" value="UniProtKB-UniRule"/>
</dbReference>
<feature type="binding site" evidence="4">
    <location>
        <begin position="116"/>
        <end position="118"/>
    </location>
    <ligand>
        <name>GTP</name>
        <dbReference type="ChEBI" id="CHEBI:37565"/>
    </ligand>
</feature>
<feature type="domain" description="Tubulin/FtsZ 2-layer sandwich" evidence="9">
    <location>
        <begin position="215"/>
        <end position="333"/>
    </location>
</feature>
<keyword evidence="4" id="KW-0963">Cytoplasm</keyword>
<dbReference type="InterPro" id="IPR045061">
    <property type="entry name" value="FtsZ/CetZ"/>
</dbReference>
<comment type="similarity">
    <text evidence="1 4 6">Belongs to the FtsZ family.</text>
</comment>
<dbReference type="RefSeq" id="WP_146934461.1">
    <property type="nucleotide sequence ID" value="NZ_CBCSHZ010000029.1"/>
</dbReference>
<dbReference type="GO" id="GO:0051258">
    <property type="term" value="P:protein polymerization"/>
    <property type="evidence" value="ECO:0007669"/>
    <property type="project" value="UniProtKB-UniRule"/>
</dbReference>
<dbReference type="InterPro" id="IPR037103">
    <property type="entry name" value="Tubulin/FtsZ-like_C"/>
</dbReference>
<dbReference type="PRINTS" id="PR00423">
    <property type="entry name" value="CELLDVISFTSZ"/>
</dbReference>